<dbReference type="EMBL" id="JACRVF010000003">
    <property type="protein sequence ID" value="MBC5993629.1"/>
    <property type="molecule type" value="Genomic_DNA"/>
</dbReference>
<dbReference type="RefSeq" id="WP_187067645.1">
    <property type="nucleotide sequence ID" value="NZ_JACRVF010000003.1"/>
</dbReference>
<accession>A0A923N8D2</accession>
<feature type="transmembrane region" description="Helical" evidence="1">
    <location>
        <begin position="29"/>
        <end position="52"/>
    </location>
</feature>
<name>A0A923N8D2_9BACT</name>
<organism evidence="2 3">
    <name type="scientific">Pontibacter cellulosilyticus</name>
    <dbReference type="NCBI Taxonomy" id="1720253"/>
    <lineage>
        <taxon>Bacteria</taxon>
        <taxon>Pseudomonadati</taxon>
        <taxon>Bacteroidota</taxon>
        <taxon>Cytophagia</taxon>
        <taxon>Cytophagales</taxon>
        <taxon>Hymenobacteraceae</taxon>
        <taxon>Pontibacter</taxon>
    </lineage>
</organism>
<dbReference type="Proteomes" id="UP000603640">
    <property type="component" value="Unassembled WGS sequence"/>
</dbReference>
<evidence type="ECO:0000313" key="2">
    <source>
        <dbReference type="EMBL" id="MBC5993629.1"/>
    </source>
</evidence>
<keyword evidence="1" id="KW-0472">Membrane</keyword>
<protein>
    <submittedName>
        <fullName evidence="2">Uncharacterized protein</fullName>
    </submittedName>
</protein>
<sequence>MKRYLLGASIFLFAGGAYALFRELFIQDVFRLGWAVSSILILGAGMVAWLIANNRLATKDAYFSMTPERIKYRLAVFSREVQVSWQDIDALEISAHAVVYHLVSGESITMRLGNIQQPEVVLHVSRSIHLAAMEKGIMVNGVQTSKQNTLV</sequence>
<keyword evidence="3" id="KW-1185">Reference proteome</keyword>
<dbReference type="AlphaFoldDB" id="A0A923N8D2"/>
<reference evidence="2" key="1">
    <citation type="submission" date="2020-08" db="EMBL/GenBank/DDBJ databases">
        <title>Pontibacter sp. SD6 16S ribosomal RNA gene Genome sequencing and assembly.</title>
        <authorList>
            <person name="Kang M."/>
        </authorList>
    </citation>
    <scope>NUCLEOTIDE SEQUENCE</scope>
    <source>
        <strain evidence="2">SD6</strain>
    </source>
</reference>
<comment type="caution">
    <text evidence="2">The sequence shown here is derived from an EMBL/GenBank/DDBJ whole genome shotgun (WGS) entry which is preliminary data.</text>
</comment>
<keyword evidence="1" id="KW-1133">Transmembrane helix</keyword>
<evidence type="ECO:0000256" key="1">
    <source>
        <dbReference type="SAM" id="Phobius"/>
    </source>
</evidence>
<proteinExistence type="predicted"/>
<keyword evidence="1" id="KW-0812">Transmembrane</keyword>
<evidence type="ECO:0000313" key="3">
    <source>
        <dbReference type="Proteomes" id="UP000603640"/>
    </source>
</evidence>
<gene>
    <name evidence="2" type="ORF">H8S84_12355</name>
</gene>